<reference evidence="2" key="1">
    <citation type="submission" date="2006-01" db="EMBL/GenBank/DDBJ databases">
        <title>Complete sequence of Novosphingobium aromaticivorans DSM 12444.</title>
        <authorList>
            <consortium name="US DOE Joint Genome Institute"/>
            <person name="Copeland A."/>
            <person name="Lucas S."/>
            <person name="Lapidus A."/>
            <person name="Barry K."/>
            <person name="Detter J.C."/>
            <person name="Glavina T."/>
            <person name="Hammon N."/>
            <person name="Israni S."/>
            <person name="Pitluck S."/>
            <person name="Chain P."/>
            <person name="Malfatti S."/>
            <person name="Shin M."/>
            <person name="Vergez L."/>
            <person name="Schmutz J."/>
            <person name="Larimer F."/>
            <person name="Land M."/>
            <person name="Kyrpides N."/>
            <person name="Ivanova N."/>
            <person name="Fredrickson J."/>
            <person name="Balkwill D."/>
            <person name="Romine M.F."/>
            <person name="Richardson P."/>
        </authorList>
    </citation>
    <scope>NUCLEOTIDE SEQUENCE [LARGE SCALE GENOMIC DNA]</scope>
    <source>
        <strain evidence="2">ATCC 700278 / DSM 12444 / CCUG 56034 / CIP 105152 / NBRC 16084 / F199</strain>
    </source>
</reference>
<protein>
    <submittedName>
        <fullName evidence="1">Uncharacterized protein</fullName>
    </submittedName>
</protein>
<evidence type="ECO:0000313" key="1">
    <source>
        <dbReference type="EMBL" id="ABD27141.1"/>
    </source>
</evidence>
<dbReference type="RefSeq" id="WP_011446347.1">
    <property type="nucleotide sequence ID" value="NC_007794.1"/>
</dbReference>
<dbReference type="AlphaFoldDB" id="Q2G4T2"/>
<dbReference type="EMBL" id="CP000248">
    <property type="protein sequence ID" value="ABD27141.1"/>
    <property type="molecule type" value="Genomic_DNA"/>
</dbReference>
<name>Q2G4T2_NOVAD</name>
<organism evidence="1 2">
    <name type="scientific">Novosphingobium aromaticivorans (strain ATCC 700278 / DSM 12444 / CCUG 56034 / CIP 105152 / NBRC 16084 / F199)</name>
    <dbReference type="NCBI Taxonomy" id="279238"/>
    <lineage>
        <taxon>Bacteria</taxon>
        <taxon>Pseudomonadati</taxon>
        <taxon>Pseudomonadota</taxon>
        <taxon>Alphaproteobacteria</taxon>
        <taxon>Sphingomonadales</taxon>
        <taxon>Sphingomonadaceae</taxon>
        <taxon>Novosphingobium</taxon>
    </lineage>
</organism>
<dbReference type="STRING" id="279238.Saro_2705"/>
<gene>
    <name evidence="1" type="ordered locus">Saro_2705</name>
</gene>
<evidence type="ECO:0000313" key="2">
    <source>
        <dbReference type="Proteomes" id="UP000009134"/>
    </source>
</evidence>
<keyword evidence="2" id="KW-1185">Reference proteome</keyword>
<dbReference type="KEGG" id="nar:Saro_2705"/>
<proteinExistence type="predicted"/>
<dbReference type="eggNOG" id="ENOG5032NMJ">
    <property type="taxonomic scope" value="Bacteria"/>
</dbReference>
<dbReference type="Proteomes" id="UP000009134">
    <property type="component" value="Chromosome"/>
</dbReference>
<sequence>MLVHKGLRNRTRLTQTSYRSAVSETVKGIQGADSDREMAEVWGVSSGTVVNARNRNADLSAVSLLRLGERFGPAALDTVLHLIGARAVDREAIAVDVSSIPCDVAGVLPMLIDLFRDGECSDADVRTLERAGAIDCLCGIADMLRNKRDAMRTGSVSELRGAA</sequence>
<accession>Q2G4T2</accession>
<dbReference type="HOGENOM" id="CLU_1625368_0_0_5"/>